<dbReference type="GO" id="GO:0015031">
    <property type="term" value="P:protein transport"/>
    <property type="evidence" value="ECO:0007669"/>
    <property type="project" value="UniProtKB-KW"/>
</dbReference>
<dbReference type="PRINTS" id="PR01853">
    <property type="entry name" value="YAJCTRNLCASE"/>
</dbReference>
<evidence type="ECO:0000256" key="11">
    <source>
        <dbReference type="ARBA" id="ARBA00023010"/>
    </source>
</evidence>
<dbReference type="RefSeq" id="WP_068500135.1">
    <property type="nucleotide sequence ID" value="NZ_LWQU01000137.1"/>
</dbReference>
<dbReference type="SMART" id="SM01323">
    <property type="entry name" value="YajC"/>
    <property type="match status" value="1"/>
</dbReference>
<keyword evidence="7" id="KW-1003">Cell membrane</keyword>
<sequence>MFVSPAFAQAAGNAGGIAGGLESFLPLILIFVVFYFLLIRPQQKRAKQHKEMLSQLRRGDRVVTGSGIYGTISKVISDTEVVVEIAEGVKVRMARPAIQEILSKTEPVAAAKDEAKDEPAEPAADK</sequence>
<name>A0A178MR65_9PROT</name>
<evidence type="ECO:0000256" key="8">
    <source>
        <dbReference type="ARBA" id="ARBA00022692"/>
    </source>
</evidence>
<evidence type="ECO:0000313" key="14">
    <source>
        <dbReference type="EMBL" id="OAN50598.1"/>
    </source>
</evidence>
<dbReference type="InterPro" id="IPR003849">
    <property type="entry name" value="Preprotein_translocase_YajC"/>
</dbReference>
<evidence type="ECO:0000256" key="1">
    <source>
        <dbReference type="ARBA" id="ARBA00002061"/>
    </source>
</evidence>
<gene>
    <name evidence="14" type="ORF">A6A05_12000</name>
</gene>
<proteinExistence type="inferred from homology"/>
<evidence type="ECO:0000256" key="4">
    <source>
        <dbReference type="ARBA" id="ARBA00011718"/>
    </source>
</evidence>
<accession>A0A178MR65</accession>
<keyword evidence="12 13" id="KW-0472">Membrane</keyword>
<dbReference type="PANTHER" id="PTHR33909:SF1">
    <property type="entry name" value="SEC TRANSLOCON ACCESSORY COMPLEX SUBUNIT YAJC"/>
    <property type="match status" value="1"/>
</dbReference>
<dbReference type="NCBIfam" id="TIGR00739">
    <property type="entry name" value="yajC"/>
    <property type="match status" value="1"/>
</dbReference>
<comment type="function">
    <text evidence="1">The SecYEG-SecDF-YajC-YidC holo-translocon (HTL) protein secretase/insertase is a supercomplex required for protein secretion, insertion of proteins into membranes, and assembly of membrane protein complexes. While the SecYEG complex is essential for assembly of a number of proteins and complexes, the SecDF-YajC-YidC subcomplex facilitates these functions.</text>
</comment>
<dbReference type="GO" id="GO:0005886">
    <property type="term" value="C:plasma membrane"/>
    <property type="evidence" value="ECO:0007669"/>
    <property type="project" value="UniProtKB-SubCell"/>
</dbReference>
<comment type="caution">
    <text evidence="14">The sequence shown here is derived from an EMBL/GenBank/DDBJ whole genome shotgun (WGS) entry which is preliminary data.</text>
</comment>
<evidence type="ECO:0000256" key="5">
    <source>
        <dbReference type="ARBA" id="ARBA00014962"/>
    </source>
</evidence>
<reference evidence="14 15" key="1">
    <citation type="submission" date="2016-04" db="EMBL/GenBank/DDBJ databases">
        <title>Draft genome sequence of freshwater magnetotactic bacteria Magnetospirillum marisnigri SP-1 and Magnetospirillum moscoviense BB-1.</title>
        <authorList>
            <person name="Koziaeva V."/>
            <person name="Dziuba M.V."/>
            <person name="Ivanov T.M."/>
            <person name="Kuznetsov B."/>
            <person name="Grouzdev D.S."/>
        </authorList>
    </citation>
    <scope>NUCLEOTIDE SEQUENCE [LARGE SCALE GENOMIC DNA]</scope>
    <source>
        <strain evidence="14 15">BB-1</strain>
    </source>
</reference>
<evidence type="ECO:0000256" key="7">
    <source>
        <dbReference type="ARBA" id="ARBA00022475"/>
    </source>
</evidence>
<keyword evidence="15" id="KW-1185">Reference proteome</keyword>
<dbReference type="PANTHER" id="PTHR33909">
    <property type="entry name" value="SEC TRANSLOCON ACCESSORY COMPLEX SUBUNIT YAJC"/>
    <property type="match status" value="1"/>
</dbReference>
<feature type="transmembrane region" description="Helical" evidence="13">
    <location>
        <begin position="20"/>
        <end position="39"/>
    </location>
</feature>
<evidence type="ECO:0000256" key="13">
    <source>
        <dbReference type="SAM" id="Phobius"/>
    </source>
</evidence>
<keyword evidence="6" id="KW-0813">Transport</keyword>
<evidence type="ECO:0000313" key="15">
    <source>
        <dbReference type="Proteomes" id="UP000078543"/>
    </source>
</evidence>
<comment type="subcellular location">
    <subcellularLocation>
        <location evidence="2">Cell membrane</location>
        <topology evidence="2">Single-pass membrane protein</topology>
    </subcellularLocation>
</comment>
<evidence type="ECO:0000256" key="12">
    <source>
        <dbReference type="ARBA" id="ARBA00023136"/>
    </source>
</evidence>
<dbReference type="Pfam" id="PF02699">
    <property type="entry name" value="YajC"/>
    <property type="match status" value="1"/>
</dbReference>
<protein>
    <recommendedName>
        <fullName evidence="5">Sec translocon accessory complex subunit YajC</fullName>
    </recommendedName>
</protein>
<keyword evidence="11" id="KW-0811">Translocation</keyword>
<evidence type="ECO:0000256" key="2">
    <source>
        <dbReference type="ARBA" id="ARBA00004162"/>
    </source>
</evidence>
<comment type="similarity">
    <text evidence="3">Belongs to the YajC family.</text>
</comment>
<dbReference type="EMBL" id="LWQU01000137">
    <property type="protein sequence ID" value="OAN50598.1"/>
    <property type="molecule type" value="Genomic_DNA"/>
</dbReference>
<dbReference type="OrthoDB" id="9811406at2"/>
<evidence type="ECO:0000256" key="6">
    <source>
        <dbReference type="ARBA" id="ARBA00022448"/>
    </source>
</evidence>
<dbReference type="Proteomes" id="UP000078543">
    <property type="component" value="Unassembled WGS sequence"/>
</dbReference>
<comment type="subunit">
    <text evidence="4">Part of the SecDF-YidC-YajC translocase complex. The SecDF-YidC-YajC translocase forms a supercomplex with SecYEG, called the holo-translocon (HTL).</text>
</comment>
<evidence type="ECO:0000256" key="9">
    <source>
        <dbReference type="ARBA" id="ARBA00022927"/>
    </source>
</evidence>
<dbReference type="STRING" id="1437059.A6A05_12000"/>
<evidence type="ECO:0000256" key="10">
    <source>
        <dbReference type="ARBA" id="ARBA00022989"/>
    </source>
</evidence>
<evidence type="ECO:0000256" key="3">
    <source>
        <dbReference type="ARBA" id="ARBA00006742"/>
    </source>
</evidence>
<organism evidence="14 15">
    <name type="scientific">Magnetospirillum moscoviense</name>
    <dbReference type="NCBI Taxonomy" id="1437059"/>
    <lineage>
        <taxon>Bacteria</taxon>
        <taxon>Pseudomonadati</taxon>
        <taxon>Pseudomonadota</taxon>
        <taxon>Alphaproteobacteria</taxon>
        <taxon>Rhodospirillales</taxon>
        <taxon>Rhodospirillaceae</taxon>
        <taxon>Magnetospirillum</taxon>
    </lineage>
</organism>
<keyword evidence="8 13" id="KW-0812">Transmembrane</keyword>
<keyword evidence="9" id="KW-0653">Protein transport</keyword>
<dbReference type="AlphaFoldDB" id="A0A178MR65"/>
<keyword evidence="10 13" id="KW-1133">Transmembrane helix</keyword>